<proteinExistence type="evidence at transcript level"/>
<reference evidence="5" key="1">
    <citation type="submission" date="2013-10" db="EMBL/GenBank/DDBJ databases">
        <title>Isolation, expression and characterization of mannitol-1-phosphatase gene from Saccharina japonica.</title>
        <authorList>
            <person name="Shao Z."/>
            <person name="Li Q."/>
            <person name="Zhang P."/>
            <person name="Duan D."/>
        </authorList>
    </citation>
    <scope>NUCLEOTIDE SEQUENCE</scope>
    <source>
        <strain evidence="5">Zhongke 2</strain>
    </source>
</reference>
<evidence type="ECO:0000256" key="2">
    <source>
        <dbReference type="ARBA" id="ARBA00022723"/>
    </source>
</evidence>
<dbReference type="InterPro" id="IPR051600">
    <property type="entry name" value="Beta-PGM-like"/>
</dbReference>
<dbReference type="Pfam" id="PF00702">
    <property type="entry name" value="Hydrolase"/>
    <property type="match status" value="1"/>
</dbReference>
<dbReference type="GO" id="GO:0050084">
    <property type="term" value="F:mannitol-1-phosphatase activity"/>
    <property type="evidence" value="ECO:0007669"/>
    <property type="project" value="UniProtKB-EC"/>
</dbReference>
<sequence length="402" mass="43438">MRRTFQAAAVLCYHRSATAFVSPSAALPSRTSALRRSSTSHSSWVLPQQQVLNEQREQRHAATALRAGLDGDGSDAEAAMKKLLQEDFGANVAVDPKRVAVLFDFDGTIGDTETPAMEVAYWELAPYFPGAATGGELVDMSEYVRNNAGKAFEFMLEVVEADRKEQGLPDIATARAESAENPEIMKVVDAERAKYGLKPLGDLRAAGTLKDILTQQKEETVDALSVVARPVEGMVNALDELRARKLPFAIATTSPKPRVPASIHACGLDDYFPADKVHSGESDFDPPRFKPDPSVYLKAAQFEGALPPLCVAVEDSASGVGSAYAAEMGLIVGYVGASHISASRKSEHAKMLRHRGARVVVDEMKDLITLVDCFAECMAKGEDFCLPIANVINTLDPKRVWG</sequence>
<keyword evidence="5" id="KW-0378">Hydrolase</keyword>
<dbReference type="SMR" id="A0A068B0R3"/>
<evidence type="ECO:0000313" key="6">
    <source>
        <dbReference type="EMBL" id="AWO65272.1"/>
    </source>
</evidence>
<dbReference type="AlphaFoldDB" id="A0A068B0R3"/>
<organism evidence="5">
    <name type="scientific">Saccharina japonica</name>
    <name type="common">Sweet kelp</name>
    <name type="synonym">Laminaria japonica</name>
    <dbReference type="NCBI Taxonomy" id="88149"/>
    <lineage>
        <taxon>Eukaryota</taxon>
        <taxon>Sar</taxon>
        <taxon>Stramenopiles</taxon>
        <taxon>Ochrophyta</taxon>
        <taxon>PX clade</taxon>
        <taxon>Phaeophyceae</taxon>
        <taxon>Laminariales</taxon>
        <taxon>Laminariaceae</taxon>
        <taxon>Saccharina</taxon>
    </lineage>
</organism>
<accession>A0A068B0R3</accession>
<dbReference type="EC" id="3.1.3.22" evidence="5"/>
<dbReference type="SFLD" id="SFLDG01129">
    <property type="entry name" value="C1.5:_HAD__Beta-PGM__Phosphata"/>
    <property type="match status" value="1"/>
</dbReference>
<dbReference type="EMBL" id="MF440345">
    <property type="protein sequence ID" value="AWO65272.1"/>
    <property type="molecule type" value="mRNA"/>
</dbReference>
<dbReference type="PANTHER" id="PTHR46193">
    <property type="entry name" value="6-PHOSPHOGLUCONATE PHOSPHATASE"/>
    <property type="match status" value="1"/>
</dbReference>
<dbReference type="Gene3D" id="1.10.150.240">
    <property type="entry name" value="Putative phosphatase, domain 2"/>
    <property type="match status" value="1"/>
</dbReference>
<evidence type="ECO:0000256" key="3">
    <source>
        <dbReference type="ARBA" id="ARBA00022842"/>
    </source>
</evidence>
<dbReference type="SUPFAM" id="SSF56784">
    <property type="entry name" value="HAD-like"/>
    <property type="match status" value="1"/>
</dbReference>
<reference evidence="6" key="2">
    <citation type="submission" date="2017-07" db="EMBL/GenBank/DDBJ databases">
        <authorList>
            <person name="Sun Z.S."/>
            <person name="Albrecht U."/>
            <person name="Echele G."/>
            <person name="Lee C.C."/>
        </authorList>
    </citation>
    <scope>NUCLEOTIDE SEQUENCE</scope>
</reference>
<dbReference type="InterPro" id="IPR023214">
    <property type="entry name" value="HAD_sf"/>
</dbReference>
<dbReference type="InterPro" id="IPR036412">
    <property type="entry name" value="HAD-like_sf"/>
</dbReference>
<name>A0A068B0R3_SACJA</name>
<comment type="cofactor">
    <cofactor evidence="1">
        <name>Mg(2+)</name>
        <dbReference type="ChEBI" id="CHEBI:18420"/>
    </cofactor>
</comment>
<dbReference type="PANTHER" id="PTHR46193:SF18">
    <property type="entry name" value="HEXITOL PHOSPHATASE B"/>
    <property type="match status" value="1"/>
</dbReference>
<dbReference type="InterPro" id="IPR023198">
    <property type="entry name" value="PGP-like_dom2"/>
</dbReference>
<protein>
    <submittedName>
        <fullName evidence="5 6">Mannitol-1-phosphatase</fullName>
        <ecNumber evidence="5">3.1.3.22</ecNumber>
    </submittedName>
</protein>
<dbReference type="Gene3D" id="3.40.50.1000">
    <property type="entry name" value="HAD superfamily/HAD-like"/>
    <property type="match status" value="1"/>
</dbReference>
<keyword evidence="3" id="KW-0460">Magnesium</keyword>
<evidence type="ECO:0000313" key="5">
    <source>
        <dbReference type="EMBL" id="AIC75600.1"/>
    </source>
</evidence>
<evidence type="ECO:0000256" key="1">
    <source>
        <dbReference type="ARBA" id="ARBA00001946"/>
    </source>
</evidence>
<evidence type="ECO:0000256" key="4">
    <source>
        <dbReference type="ARBA" id="ARBA00023277"/>
    </source>
</evidence>
<dbReference type="EMBL" id="KF720333">
    <property type="protein sequence ID" value="AIC75600.1"/>
    <property type="molecule type" value="mRNA"/>
</dbReference>
<dbReference type="GO" id="GO:0046872">
    <property type="term" value="F:metal ion binding"/>
    <property type="evidence" value="ECO:0007669"/>
    <property type="project" value="UniProtKB-KW"/>
</dbReference>
<dbReference type="SFLD" id="SFLDS00003">
    <property type="entry name" value="Haloacid_Dehalogenase"/>
    <property type="match status" value="1"/>
</dbReference>
<keyword evidence="2" id="KW-0479">Metal-binding</keyword>
<keyword evidence="4" id="KW-0119">Carbohydrate metabolism</keyword>